<organism evidence="1 2">
    <name type="scientific">Mycetomoellerius zeteki</name>
    <dbReference type="NCBI Taxonomy" id="64791"/>
    <lineage>
        <taxon>Eukaryota</taxon>
        <taxon>Metazoa</taxon>
        <taxon>Ecdysozoa</taxon>
        <taxon>Arthropoda</taxon>
        <taxon>Hexapoda</taxon>
        <taxon>Insecta</taxon>
        <taxon>Pterygota</taxon>
        <taxon>Neoptera</taxon>
        <taxon>Endopterygota</taxon>
        <taxon>Hymenoptera</taxon>
        <taxon>Apocrita</taxon>
        <taxon>Aculeata</taxon>
        <taxon>Formicoidea</taxon>
        <taxon>Formicidae</taxon>
        <taxon>Myrmicinae</taxon>
        <taxon>Mycetomoellerius</taxon>
    </lineage>
</organism>
<dbReference type="EMBL" id="KQ983238">
    <property type="protein sequence ID" value="KYQ46309.1"/>
    <property type="molecule type" value="Genomic_DNA"/>
</dbReference>
<accession>A0A151WEK4</accession>
<dbReference type="Proteomes" id="UP000075809">
    <property type="component" value="Unassembled WGS sequence"/>
</dbReference>
<sequence length="154" mass="18950">MDFLVEYINWIEDFDAEYINWVKEFDIFDEHNERLPKRYIRDVRNPFEWWSDDEFIKRYRFRKKSVIHYILPRIEEPLRKASRRGLPILKIVIIIHQSNEILYMQRELEGVLLGDDNGCPSLPYLYTPVYVNCQLLLYVMHMPHRTFADIYFIE</sequence>
<dbReference type="STRING" id="64791.A0A151WEK4"/>
<evidence type="ECO:0000313" key="2">
    <source>
        <dbReference type="Proteomes" id="UP000075809"/>
    </source>
</evidence>
<gene>
    <name evidence="1" type="ORF">ALC60_14731</name>
</gene>
<reference evidence="1 2" key="1">
    <citation type="submission" date="2015-09" db="EMBL/GenBank/DDBJ databases">
        <title>Trachymyrmex zeteki WGS genome.</title>
        <authorList>
            <person name="Nygaard S."/>
            <person name="Hu H."/>
            <person name="Boomsma J."/>
            <person name="Zhang G."/>
        </authorList>
    </citation>
    <scope>NUCLEOTIDE SEQUENCE [LARGE SCALE GENOMIC DNA]</scope>
    <source>
        <strain evidence="1">Tzet28-1</strain>
        <tissue evidence="1">Whole body</tissue>
    </source>
</reference>
<dbReference type="AlphaFoldDB" id="A0A151WEK4"/>
<protein>
    <submittedName>
        <fullName evidence="1">Uncharacterized protein</fullName>
    </submittedName>
</protein>
<name>A0A151WEK4_9HYME</name>
<keyword evidence="2" id="KW-1185">Reference proteome</keyword>
<evidence type="ECO:0000313" key="1">
    <source>
        <dbReference type="EMBL" id="KYQ46309.1"/>
    </source>
</evidence>
<proteinExistence type="predicted"/>